<proteinExistence type="predicted"/>
<evidence type="ECO:0000313" key="2">
    <source>
        <dbReference type="EMBL" id="GBG33420.1"/>
    </source>
</evidence>
<keyword evidence="3" id="KW-1185">Reference proteome</keyword>
<evidence type="ECO:0000256" key="1">
    <source>
        <dbReference type="SAM" id="MobiDB-lite"/>
    </source>
</evidence>
<gene>
    <name evidence="2" type="ORF">FCC1311_096432</name>
</gene>
<protein>
    <recommendedName>
        <fullName evidence="4">VWFA domain-containing protein</fullName>
    </recommendedName>
</protein>
<dbReference type="Proteomes" id="UP000241890">
    <property type="component" value="Unassembled WGS sequence"/>
</dbReference>
<dbReference type="AlphaFoldDB" id="A0A2R5GRE7"/>
<accession>A0A2R5GRE7</accession>
<evidence type="ECO:0008006" key="4">
    <source>
        <dbReference type="Google" id="ProtNLM"/>
    </source>
</evidence>
<evidence type="ECO:0000313" key="3">
    <source>
        <dbReference type="Proteomes" id="UP000241890"/>
    </source>
</evidence>
<name>A0A2R5GRE7_9STRA</name>
<sequence>MNALAHGQQSKEEGSARREAAKGPWPAGQFKGKVKVLAVVMAAFAGRIVESQVVTTPRYDAGVSYAGLCTDSEGRVLPHLYSELSAEIVTEQDGLDSCVLTYGADKVIGFSFDDGFEPPEYSCFFAPGDVPEVQPGWGEGRPSEGAQAPVAGGNGDTASRCYDFLAEGCKARVITAVDRTYARRYPRPAMRAALQAYGAAAEFVQALPFDESVRLGLLDLDRTSVWQRVDIDSTAGHDQSLLLESIFVAGATLSAGSRAYGTKFPPIFEEVADALADGSSSTDPSNFIIIVSDGRLLKPDHWRNYVELKQNMLDRLGPRAPKILCYRIERATNTKFFDAVCDETFYEGMDGKSLADVAIDVSSRICEPVDDRRAVTSGAILP</sequence>
<dbReference type="EMBL" id="BEYU01000154">
    <property type="protein sequence ID" value="GBG33420.1"/>
    <property type="molecule type" value="Genomic_DNA"/>
</dbReference>
<organism evidence="2 3">
    <name type="scientific">Hondaea fermentalgiana</name>
    <dbReference type="NCBI Taxonomy" id="2315210"/>
    <lineage>
        <taxon>Eukaryota</taxon>
        <taxon>Sar</taxon>
        <taxon>Stramenopiles</taxon>
        <taxon>Bigyra</taxon>
        <taxon>Labyrinthulomycetes</taxon>
        <taxon>Thraustochytrida</taxon>
        <taxon>Thraustochytriidae</taxon>
        <taxon>Hondaea</taxon>
    </lineage>
</organism>
<comment type="caution">
    <text evidence="2">The sequence shown here is derived from an EMBL/GenBank/DDBJ whole genome shotgun (WGS) entry which is preliminary data.</text>
</comment>
<reference evidence="2 3" key="1">
    <citation type="submission" date="2017-12" db="EMBL/GenBank/DDBJ databases">
        <title>Sequencing, de novo assembly and annotation of complete genome of a new Thraustochytrid species, strain FCC1311.</title>
        <authorList>
            <person name="Sedici K."/>
            <person name="Godart F."/>
            <person name="Aiese Cigliano R."/>
            <person name="Sanseverino W."/>
            <person name="Barakat M."/>
            <person name="Ortet P."/>
            <person name="Marechal E."/>
            <person name="Cagnac O."/>
            <person name="Amato A."/>
        </authorList>
    </citation>
    <scope>NUCLEOTIDE SEQUENCE [LARGE SCALE GENOMIC DNA]</scope>
</reference>
<feature type="compositionally biased region" description="Basic and acidic residues" evidence="1">
    <location>
        <begin position="9"/>
        <end position="21"/>
    </location>
</feature>
<feature type="region of interest" description="Disordered" evidence="1">
    <location>
        <begin position="1"/>
        <end position="24"/>
    </location>
</feature>
<dbReference type="InParanoid" id="A0A2R5GRE7"/>